<gene>
    <name evidence="4" type="ORF">AQS8620_02484</name>
</gene>
<dbReference type="SUPFAM" id="SSF53850">
    <property type="entry name" value="Periplasmic binding protein-like II"/>
    <property type="match status" value="1"/>
</dbReference>
<name>A0A1Y5T5J2_9RHOB</name>
<keyword evidence="3" id="KW-0732">Signal</keyword>
<evidence type="ECO:0000313" key="4">
    <source>
        <dbReference type="EMBL" id="SLN56370.1"/>
    </source>
</evidence>
<evidence type="ECO:0008006" key="6">
    <source>
        <dbReference type="Google" id="ProtNLM"/>
    </source>
</evidence>
<evidence type="ECO:0000256" key="1">
    <source>
        <dbReference type="ARBA" id="ARBA00008520"/>
    </source>
</evidence>
<evidence type="ECO:0000313" key="5">
    <source>
        <dbReference type="Proteomes" id="UP000193862"/>
    </source>
</evidence>
<evidence type="ECO:0000256" key="2">
    <source>
        <dbReference type="ARBA" id="ARBA00022448"/>
    </source>
</evidence>
<organism evidence="4 5">
    <name type="scientific">Aquimixticola soesokkakensis</name>
    <dbReference type="NCBI Taxonomy" id="1519096"/>
    <lineage>
        <taxon>Bacteria</taxon>
        <taxon>Pseudomonadati</taxon>
        <taxon>Pseudomonadota</taxon>
        <taxon>Alphaproteobacteria</taxon>
        <taxon>Rhodobacterales</taxon>
        <taxon>Paracoccaceae</taxon>
        <taxon>Aquimixticola</taxon>
    </lineage>
</organism>
<dbReference type="RefSeq" id="WP_143267515.1">
    <property type="nucleotide sequence ID" value="NZ_FWFS01000009.1"/>
</dbReference>
<dbReference type="InterPro" id="IPR050490">
    <property type="entry name" value="Bact_solute-bd_prot1"/>
</dbReference>
<dbReference type="PANTHER" id="PTHR43649">
    <property type="entry name" value="ARABINOSE-BINDING PROTEIN-RELATED"/>
    <property type="match status" value="1"/>
</dbReference>
<proteinExistence type="inferred from homology"/>
<keyword evidence="5" id="KW-1185">Reference proteome</keyword>
<dbReference type="AlphaFoldDB" id="A0A1Y5T5J2"/>
<feature type="chain" id="PRO_5012780109" description="Bacterial extracellular solute-binding protein" evidence="3">
    <location>
        <begin position="41"/>
        <end position="450"/>
    </location>
</feature>
<feature type="signal peptide" evidence="3">
    <location>
        <begin position="1"/>
        <end position="40"/>
    </location>
</feature>
<dbReference type="OrthoDB" id="8663148at2"/>
<accession>A0A1Y5T5J2</accession>
<protein>
    <recommendedName>
        <fullName evidence="6">Bacterial extracellular solute-binding protein</fullName>
    </recommendedName>
</protein>
<dbReference type="Gene3D" id="3.40.190.10">
    <property type="entry name" value="Periplasmic binding protein-like II"/>
    <property type="match status" value="1"/>
</dbReference>
<dbReference type="PANTHER" id="PTHR43649:SF29">
    <property type="entry name" value="OSMOPROTECTIVE COMPOUNDS-BINDING PROTEIN GGTB"/>
    <property type="match status" value="1"/>
</dbReference>
<reference evidence="4 5" key="1">
    <citation type="submission" date="2017-03" db="EMBL/GenBank/DDBJ databases">
        <authorList>
            <person name="Afonso C.L."/>
            <person name="Miller P.J."/>
            <person name="Scott M.A."/>
            <person name="Spackman E."/>
            <person name="Goraichik I."/>
            <person name="Dimitrov K.M."/>
            <person name="Suarez D.L."/>
            <person name="Swayne D.E."/>
        </authorList>
    </citation>
    <scope>NUCLEOTIDE SEQUENCE [LARGE SCALE GENOMIC DNA]</scope>
    <source>
        <strain evidence="4 5">CECT 8620</strain>
    </source>
</reference>
<sequence length="450" mass="47504">MTTSTTLPQLALRRFRQSSALVACALGASVGFAHPVFAQAADPYYAAAVAEAARIAEGVELDDFIEMIGQASGGEGQTLEAVYAAFTEGSGVDVRYTGTPDTGAVVQSRVQAGNPPDVADLQLGVAKTYAAEGKTVDLSAAFGDELAANFNEMLLETSSMEGKVFGVYQGMSPFMVWFNPQTYTGPSAPTDWQEMVDWTNAEAEAGNAVWCAAQGAGGSSGFPGAQMVENLFLKKYGPEKYTAWGAGDLAWTSDEVKGAFEDFGATIVAQGKVAGGPFGAISTSIATGYNGLTSDPAQCQVALWAAWVPGLIGETAVAGETIDFFRVPATDPAYYPYELYQSSISVGLTDEPTTKAFLQFMASTPAQTYLASLNRWPVANKNVPAETYPSELLQEISRDYFNSGDVEFAAGPNLNNKSATSSAFYAAVMSYIQNPDSLDEALETVQATIE</sequence>
<evidence type="ECO:0000256" key="3">
    <source>
        <dbReference type="SAM" id="SignalP"/>
    </source>
</evidence>
<keyword evidence="2" id="KW-0813">Transport</keyword>
<comment type="similarity">
    <text evidence="1">Belongs to the bacterial solute-binding protein 1 family.</text>
</comment>
<dbReference type="Proteomes" id="UP000193862">
    <property type="component" value="Unassembled WGS sequence"/>
</dbReference>
<dbReference type="EMBL" id="FWFS01000009">
    <property type="protein sequence ID" value="SLN56370.1"/>
    <property type="molecule type" value="Genomic_DNA"/>
</dbReference>